<evidence type="ECO:0000256" key="1">
    <source>
        <dbReference type="SAM" id="MobiDB-lite"/>
    </source>
</evidence>
<name>A0A3B0U373_9ZZZZ</name>
<feature type="compositionally biased region" description="Polar residues" evidence="1">
    <location>
        <begin position="102"/>
        <end position="121"/>
    </location>
</feature>
<dbReference type="AlphaFoldDB" id="A0A3B0U373"/>
<accession>A0A3B0U373</accession>
<proteinExistence type="predicted"/>
<organism evidence="2">
    <name type="scientific">hydrothermal vent metagenome</name>
    <dbReference type="NCBI Taxonomy" id="652676"/>
    <lineage>
        <taxon>unclassified sequences</taxon>
        <taxon>metagenomes</taxon>
        <taxon>ecological metagenomes</taxon>
    </lineage>
</organism>
<dbReference type="EMBL" id="UOEQ01000431">
    <property type="protein sequence ID" value="VAW22813.1"/>
    <property type="molecule type" value="Genomic_DNA"/>
</dbReference>
<protein>
    <submittedName>
        <fullName evidence="2">Uncharacterized protein</fullName>
    </submittedName>
</protein>
<reference evidence="2" key="1">
    <citation type="submission" date="2018-06" db="EMBL/GenBank/DDBJ databases">
        <authorList>
            <person name="Zhirakovskaya E."/>
        </authorList>
    </citation>
    <scope>NUCLEOTIDE SEQUENCE</scope>
</reference>
<gene>
    <name evidence="2" type="ORF">MNBD_ALPHA11-2160</name>
</gene>
<evidence type="ECO:0000313" key="2">
    <source>
        <dbReference type="EMBL" id="VAW22813.1"/>
    </source>
</evidence>
<sequence>MLKKIAVILSFSLSGLAINTPALSQEVSFDPNAPCLEVLQQNPNAAALWAFGYLANKIQRSRSVDDKMVASFLGDYEPACNSSPDASFVAVLDQLLGGIPAASNSSETQEQGSQQKQSTETELAPQLLAALRASDADLTQILLELKPQPEDVRAVFPEPMALKLIEMYDGLFGERLANEEFPPPPYDVSASFTTTEQLVNDALLDELPGGFKDVLDKFQINAAFGSVEIGFPSVDDSMTLSGLIFVNDRWVLMMRPWRGL</sequence>
<feature type="region of interest" description="Disordered" evidence="1">
    <location>
        <begin position="101"/>
        <end position="121"/>
    </location>
</feature>